<evidence type="ECO:0000256" key="1">
    <source>
        <dbReference type="ARBA" id="ARBA00023054"/>
    </source>
</evidence>
<dbReference type="InterPro" id="IPR027267">
    <property type="entry name" value="AH/BAR_dom_sf"/>
</dbReference>
<dbReference type="Gene3D" id="1.10.555.10">
    <property type="entry name" value="Rho GTPase activation protein"/>
    <property type="match status" value="1"/>
</dbReference>
<evidence type="ECO:0000313" key="7">
    <source>
        <dbReference type="Proteomes" id="UP000694680"/>
    </source>
</evidence>
<evidence type="ECO:0000256" key="3">
    <source>
        <dbReference type="SAM" id="Coils"/>
    </source>
</evidence>
<dbReference type="InterPro" id="IPR051627">
    <property type="entry name" value="SLIT-ROBO_RhoGAP"/>
</dbReference>
<dbReference type="InterPro" id="IPR001060">
    <property type="entry name" value="FCH_dom"/>
</dbReference>
<name>A0A8C5H805_GOUWI</name>
<sequence>MKKCCCGYINASWQQKIRRVVLLLDLISQSEQTSLTKIRQVRCQLVDQLKVLDTQLEQKSQQLQDLADYLRRRGEIESEYARSLEKLAEKFNSRIKKKEPSSHSSVAQVWLALLSQTRQDSRDHSGLSESCSNFLIQPLAHCLEYTQRLAKKSKDICTQLQDGLLKVTTELQTAWRTYYQYHSDYKCADGKLREAEKQEEKQKQNAKKLERLIEKRQRKVEEIHLKCSKARNDYLLNLAAANNSMNKYYFQDISTLIDCADVGYHFSLGRVMQAYLSRRWRAHNNLSTGLQQLQDTLSKLDQNNDRDSLLQDHHNTFSMPLRFSYQPHDGDQVSEVSAEGEMRCELETRFKQIQIRLRAVTTETEEVKSDRSQLAAHTDSMDSVSPEHVWSFILFVARRRANQQEMENLYFTKVKDYLIGSSLVSKLQAKHDLLKVAVEKGITSASGQQIPVVVESCIRFINLNGLHHEGIFRVPGSQTEVNTLRDAFEQGGDPLSEQWYDLDSVAGVLKLYFRTLENPLFPISITKSEAERAAQCKAVIASYPVPVIIVMRYLFAFLHHVSQYSDENMMQPYNLAVCFGPSLLRGTEDEDIVTLQPQINALVNSIIVQHENIFPGPSEVPGPMYEKLAWSAPADHEAPPTLHIVSSSDSKGLCPTDLVLSLPIGGHV</sequence>
<evidence type="ECO:0000259" key="4">
    <source>
        <dbReference type="PROSITE" id="PS50238"/>
    </source>
</evidence>
<dbReference type="SUPFAM" id="SSF103657">
    <property type="entry name" value="BAR/IMD domain-like"/>
    <property type="match status" value="1"/>
</dbReference>
<proteinExistence type="predicted"/>
<dbReference type="Proteomes" id="UP000694680">
    <property type="component" value="Chromosome 7"/>
</dbReference>
<feature type="domain" description="F-BAR" evidence="5">
    <location>
        <begin position="33"/>
        <end position="305"/>
    </location>
</feature>
<feature type="coiled-coil region" evidence="3">
    <location>
        <begin position="185"/>
        <end position="226"/>
    </location>
</feature>
<dbReference type="SMART" id="SM00055">
    <property type="entry name" value="FCH"/>
    <property type="match status" value="1"/>
</dbReference>
<accession>A0A8C5H805</accession>
<dbReference type="InterPro" id="IPR008936">
    <property type="entry name" value="Rho_GTPase_activation_prot"/>
</dbReference>
<evidence type="ECO:0000256" key="2">
    <source>
        <dbReference type="PROSITE-ProRule" id="PRU01077"/>
    </source>
</evidence>
<dbReference type="AlphaFoldDB" id="A0A8C5H805"/>
<dbReference type="Gene3D" id="1.20.1270.60">
    <property type="entry name" value="Arfaptin homology (AH) domain/BAR domain"/>
    <property type="match status" value="1"/>
</dbReference>
<reference evidence="6" key="3">
    <citation type="submission" date="2025-09" db="UniProtKB">
        <authorList>
            <consortium name="Ensembl"/>
        </authorList>
    </citation>
    <scope>IDENTIFICATION</scope>
</reference>
<dbReference type="PROSITE" id="PS50238">
    <property type="entry name" value="RHOGAP"/>
    <property type="match status" value="1"/>
</dbReference>
<keyword evidence="1 2" id="KW-0175">Coiled coil</keyword>
<dbReference type="PROSITE" id="PS51741">
    <property type="entry name" value="F_BAR"/>
    <property type="match status" value="1"/>
</dbReference>
<evidence type="ECO:0000259" key="5">
    <source>
        <dbReference type="PROSITE" id="PS51741"/>
    </source>
</evidence>
<dbReference type="Pfam" id="PF00611">
    <property type="entry name" value="FCH"/>
    <property type="match status" value="1"/>
</dbReference>
<dbReference type="SUPFAM" id="SSF48350">
    <property type="entry name" value="GTPase activation domain, GAP"/>
    <property type="match status" value="1"/>
</dbReference>
<dbReference type="CDD" id="cd07656">
    <property type="entry name" value="F-BAR_srGAP"/>
    <property type="match status" value="1"/>
</dbReference>
<dbReference type="PANTHER" id="PTHR14166">
    <property type="entry name" value="SLIT-ROBO RHO GTPASE ACTIVATING PROTEIN"/>
    <property type="match status" value="1"/>
</dbReference>
<dbReference type="InterPro" id="IPR031160">
    <property type="entry name" value="F_BAR_dom"/>
</dbReference>
<dbReference type="GO" id="GO:0007165">
    <property type="term" value="P:signal transduction"/>
    <property type="evidence" value="ECO:0007669"/>
    <property type="project" value="InterPro"/>
</dbReference>
<organism evidence="6 7">
    <name type="scientific">Gouania willdenowi</name>
    <name type="common">Blunt-snouted clingfish</name>
    <name type="synonym">Lepadogaster willdenowi</name>
    <dbReference type="NCBI Taxonomy" id="441366"/>
    <lineage>
        <taxon>Eukaryota</taxon>
        <taxon>Metazoa</taxon>
        <taxon>Chordata</taxon>
        <taxon>Craniata</taxon>
        <taxon>Vertebrata</taxon>
        <taxon>Euteleostomi</taxon>
        <taxon>Actinopterygii</taxon>
        <taxon>Neopterygii</taxon>
        <taxon>Teleostei</taxon>
        <taxon>Neoteleostei</taxon>
        <taxon>Acanthomorphata</taxon>
        <taxon>Ovalentaria</taxon>
        <taxon>Blenniimorphae</taxon>
        <taxon>Blenniiformes</taxon>
        <taxon>Gobiesocoidei</taxon>
        <taxon>Gobiesocidae</taxon>
        <taxon>Gobiesocinae</taxon>
        <taxon>Gouania</taxon>
    </lineage>
</organism>
<reference evidence="6" key="1">
    <citation type="submission" date="2020-06" db="EMBL/GenBank/DDBJ databases">
        <authorList>
            <consortium name="Wellcome Sanger Institute Data Sharing"/>
        </authorList>
    </citation>
    <scope>NUCLEOTIDE SEQUENCE [LARGE SCALE GENOMIC DNA]</scope>
</reference>
<reference evidence="6" key="2">
    <citation type="submission" date="2025-08" db="UniProtKB">
        <authorList>
            <consortium name="Ensembl"/>
        </authorList>
    </citation>
    <scope>IDENTIFICATION</scope>
</reference>
<feature type="domain" description="Rho-GAP" evidence="4">
    <location>
        <begin position="436"/>
        <end position="614"/>
    </location>
</feature>
<dbReference type="Ensembl" id="ENSGWIT00000045009.1">
    <property type="protein sequence ID" value="ENSGWIP00000041438.1"/>
    <property type="gene ID" value="ENSGWIG00000020879.1"/>
</dbReference>
<dbReference type="Pfam" id="PF00620">
    <property type="entry name" value="RhoGAP"/>
    <property type="match status" value="1"/>
</dbReference>
<protein>
    <submittedName>
        <fullName evidence="6">Rho GTPase activating protein 4a</fullName>
    </submittedName>
</protein>
<dbReference type="InterPro" id="IPR000198">
    <property type="entry name" value="RhoGAP_dom"/>
</dbReference>
<keyword evidence="7" id="KW-1185">Reference proteome</keyword>
<dbReference type="SMART" id="SM00324">
    <property type="entry name" value="RhoGAP"/>
    <property type="match status" value="1"/>
</dbReference>
<evidence type="ECO:0000313" key="6">
    <source>
        <dbReference type="Ensembl" id="ENSGWIP00000041438.1"/>
    </source>
</evidence>